<dbReference type="PROSITE" id="PS00061">
    <property type="entry name" value="ADH_SHORT"/>
    <property type="match status" value="1"/>
</dbReference>
<proteinExistence type="inferred from homology"/>
<dbReference type="Proteomes" id="UP000035955">
    <property type="component" value="Unassembled WGS sequence"/>
</dbReference>
<dbReference type="PANTHER" id="PTHR42879">
    <property type="entry name" value="3-OXOACYL-(ACYL-CARRIER-PROTEIN) REDUCTASE"/>
    <property type="match status" value="1"/>
</dbReference>
<protein>
    <submittedName>
        <fullName evidence="2">Beta-D-hydroxybutyrate dehydrogenase</fullName>
    </submittedName>
</protein>
<dbReference type="InterPro" id="IPR020904">
    <property type="entry name" value="Sc_DH/Rdtase_CS"/>
</dbReference>
<dbReference type="Gene3D" id="3.40.50.720">
    <property type="entry name" value="NAD(P)-binding Rossmann-like Domain"/>
    <property type="match status" value="1"/>
</dbReference>
<dbReference type="EMBL" id="LABY01000119">
    <property type="protein sequence ID" value="KMO35375.1"/>
    <property type="molecule type" value="Genomic_DNA"/>
</dbReference>
<dbReference type="PROSITE" id="PS51257">
    <property type="entry name" value="PROKAR_LIPOPROTEIN"/>
    <property type="match status" value="1"/>
</dbReference>
<dbReference type="PRINTS" id="PR00080">
    <property type="entry name" value="SDRFAMILY"/>
</dbReference>
<dbReference type="Pfam" id="PF13561">
    <property type="entry name" value="adh_short_C2"/>
    <property type="match status" value="1"/>
</dbReference>
<dbReference type="InterPro" id="IPR036291">
    <property type="entry name" value="NAD(P)-bd_dom_sf"/>
</dbReference>
<organism evidence="2 3">
    <name type="scientific">Methylobacterium variabile</name>
    <dbReference type="NCBI Taxonomy" id="298794"/>
    <lineage>
        <taxon>Bacteria</taxon>
        <taxon>Pseudomonadati</taxon>
        <taxon>Pseudomonadota</taxon>
        <taxon>Alphaproteobacteria</taxon>
        <taxon>Hyphomicrobiales</taxon>
        <taxon>Methylobacteriaceae</taxon>
        <taxon>Methylobacterium</taxon>
    </lineage>
</organism>
<gene>
    <name evidence="2" type="ORF">VQ02_17545</name>
</gene>
<dbReference type="PRINTS" id="PR00081">
    <property type="entry name" value="GDHRDH"/>
</dbReference>
<dbReference type="InterPro" id="IPR050259">
    <property type="entry name" value="SDR"/>
</dbReference>
<evidence type="ECO:0000313" key="3">
    <source>
        <dbReference type="Proteomes" id="UP000035955"/>
    </source>
</evidence>
<dbReference type="PANTHER" id="PTHR42879:SF2">
    <property type="entry name" value="3-OXOACYL-[ACYL-CARRIER-PROTEIN] REDUCTASE FABG"/>
    <property type="match status" value="1"/>
</dbReference>
<dbReference type="GO" id="GO:0032787">
    <property type="term" value="P:monocarboxylic acid metabolic process"/>
    <property type="evidence" value="ECO:0007669"/>
    <property type="project" value="UniProtKB-ARBA"/>
</dbReference>
<reference evidence="2 3" key="1">
    <citation type="submission" date="2015-03" db="EMBL/GenBank/DDBJ databases">
        <title>Genome sequencing of Methylobacterium variabile DSM 16961.</title>
        <authorList>
            <person name="Chaudhry V."/>
            <person name="Patil P.B."/>
        </authorList>
    </citation>
    <scope>NUCLEOTIDE SEQUENCE [LARGE SCALE GENOMIC DNA]</scope>
    <source>
        <strain evidence="2 3">DSM 16961</strain>
    </source>
</reference>
<dbReference type="AlphaFoldDB" id="A0A0J6SJB6"/>
<keyword evidence="3" id="KW-1185">Reference proteome</keyword>
<dbReference type="PATRIC" id="fig|298794.3.peg.613"/>
<name>A0A0J6SJB6_9HYPH</name>
<dbReference type="FunFam" id="3.40.50.720:FF:000084">
    <property type="entry name" value="Short-chain dehydrogenase reductase"/>
    <property type="match status" value="1"/>
</dbReference>
<comment type="similarity">
    <text evidence="1">Belongs to the short-chain dehydrogenases/reductases (SDR) family.</text>
</comment>
<comment type="caution">
    <text evidence="2">The sequence shown here is derived from an EMBL/GenBank/DDBJ whole genome shotgun (WGS) entry which is preliminary data.</text>
</comment>
<evidence type="ECO:0000256" key="1">
    <source>
        <dbReference type="ARBA" id="ARBA00006484"/>
    </source>
</evidence>
<accession>A0A0J6SJB6</accession>
<evidence type="ECO:0000313" key="2">
    <source>
        <dbReference type="EMBL" id="KMO35375.1"/>
    </source>
</evidence>
<dbReference type="RefSeq" id="WP_048445487.1">
    <property type="nucleotide sequence ID" value="NZ_LABY01000119.1"/>
</dbReference>
<dbReference type="InterPro" id="IPR002347">
    <property type="entry name" value="SDR_fam"/>
</dbReference>
<sequence length="257" mass="26325">MRLALVTGSTGGLGLACAEALAAAGHGIVLHGLADPATVEPDRAALAARHGVAVTYRRADLADPGAVEALMADLAAGFGTPDVLVNNAVVRHFADAASFSAADWDRAVAVNLSAPFHLARLALPAMRARDFGRIVNIASLYAERGARRRIDYSSTKAGLLGLTRTLALETAGTGITCNAVSPGTVPTPAILARIAALAAERGLSGEEATRLYLSERQPSGRFVQPEDVAALVAFLCGPAARDITGAVIPIDGGWSIA</sequence>
<dbReference type="SUPFAM" id="SSF51735">
    <property type="entry name" value="NAD(P)-binding Rossmann-fold domains"/>
    <property type="match status" value="1"/>
</dbReference>
<dbReference type="OrthoDB" id="9779623at2"/>